<dbReference type="HOGENOM" id="CLU_893232_0_0_14"/>
<proteinExistence type="predicted"/>
<keyword evidence="1" id="KW-0472">Membrane</keyword>
<keyword evidence="3" id="KW-1185">Reference proteome</keyword>
<evidence type="ECO:0000313" key="2">
    <source>
        <dbReference type="EMBL" id="BAD04242.1"/>
    </source>
</evidence>
<dbReference type="STRING" id="262768.PAM_157"/>
<dbReference type="EMBL" id="AP006628">
    <property type="protein sequence ID" value="BAD04242.1"/>
    <property type="molecule type" value="Genomic_DNA"/>
</dbReference>
<evidence type="ECO:0000313" key="3">
    <source>
        <dbReference type="Proteomes" id="UP000002523"/>
    </source>
</evidence>
<name>Q6YR59_ONYPE</name>
<keyword evidence="1" id="KW-1133">Transmembrane helix</keyword>
<protein>
    <submittedName>
        <fullName evidence="2">Uncharacterized protein</fullName>
    </submittedName>
</protein>
<gene>
    <name evidence="2" type="ordered locus">PAM_157</name>
</gene>
<organism evidence="2 3">
    <name type="scientific">Onion yellows phytoplasma (strain OY-M)</name>
    <dbReference type="NCBI Taxonomy" id="262768"/>
    <lineage>
        <taxon>Bacteria</taxon>
        <taxon>Bacillati</taxon>
        <taxon>Mycoplasmatota</taxon>
        <taxon>Mollicutes</taxon>
        <taxon>Acholeplasmatales</taxon>
        <taxon>Acholeplasmataceae</taxon>
        <taxon>Candidatus Phytoplasma</taxon>
        <taxon>16SrI (Aster yellows group)</taxon>
    </lineage>
</organism>
<feature type="transmembrane region" description="Helical" evidence="1">
    <location>
        <begin position="12"/>
        <end position="35"/>
    </location>
</feature>
<keyword evidence="1" id="KW-0812">Transmembrane</keyword>
<dbReference type="AlphaFoldDB" id="Q6YR59"/>
<evidence type="ECO:0000256" key="1">
    <source>
        <dbReference type="SAM" id="Phobius"/>
    </source>
</evidence>
<reference evidence="2 3" key="1">
    <citation type="journal article" date="2004" name="Nat. Genet.">
        <title>Reductive evolution suggested from the complete genome sequence of a plant-pathogenic phytoplasma.</title>
        <authorList>
            <person name="Oshima K."/>
            <person name="Kakizawa S."/>
            <person name="Nishigawa H."/>
            <person name="Jung H.-Y."/>
            <person name="Wei W."/>
            <person name="Suzuki S."/>
            <person name="Arashida R."/>
            <person name="Nakata D."/>
            <person name="Miyata S."/>
            <person name="Ugaki M."/>
            <person name="Namba S."/>
        </authorList>
    </citation>
    <scope>NUCLEOTIDE SEQUENCE [LARGE SCALE GENOMIC DNA]</scope>
    <source>
        <strain evidence="3">OY-M</strain>
    </source>
</reference>
<sequence>MLFFMKSIQTKYYKYLIIITFIIALIILLSAIIFIKQKNKSVPNAKLSHTLPEIKPDTKTNIIEHYLGLNPNLENLKTEFRKINPDWNQEVFAYNYHMLSKSNANQKITDAIQHKIFAIFLNFNDEKMKSHQTQNNLLDALNQNPNNKMHIFWKKEKPNTELILALKDQLLHNTNKWQQTATNILDKIQTYINNDIDQILKNQLSLLEKNKIIIDMNAGKLKITDIKDFIKQNLMANANAKLESNPEQNILIKQLRKQSFNLMELRNKFQTLQKTIQKIAQNGNITTIFQKDMQELETLIKTTILEIINESDKLNI</sequence>
<dbReference type="Proteomes" id="UP000002523">
    <property type="component" value="Chromosome"/>
</dbReference>
<dbReference type="KEGG" id="poy:PAM_157"/>
<accession>Q6YR59</accession>